<dbReference type="PRINTS" id="PR00958">
    <property type="entry name" value="HOMSERKINASE"/>
</dbReference>
<evidence type="ECO:0000256" key="1">
    <source>
        <dbReference type="ARBA" id="ARBA00022605"/>
    </source>
</evidence>
<dbReference type="SUPFAM" id="SSF54211">
    <property type="entry name" value="Ribosomal protein S5 domain 2-like"/>
    <property type="match status" value="1"/>
</dbReference>
<accession>A0ABU8RIN2</accession>
<dbReference type="Proteomes" id="UP001387100">
    <property type="component" value="Unassembled WGS sequence"/>
</dbReference>
<comment type="subcellular location">
    <subcellularLocation>
        <location evidence="7">Cytoplasm</location>
    </subcellularLocation>
</comment>
<comment type="function">
    <text evidence="7">Catalyzes the ATP-dependent phosphorylation of L-homoserine to L-homoserine phosphate.</text>
</comment>
<dbReference type="PIRSF" id="PIRSF000676">
    <property type="entry name" value="Homoser_kin"/>
    <property type="match status" value="1"/>
</dbReference>
<keyword evidence="6 7" id="KW-0067">ATP-binding</keyword>
<proteinExistence type="inferred from homology"/>
<evidence type="ECO:0000256" key="2">
    <source>
        <dbReference type="ARBA" id="ARBA00022679"/>
    </source>
</evidence>
<keyword evidence="3 7" id="KW-0791">Threonine biosynthesis</keyword>
<dbReference type="GO" id="GO:0004413">
    <property type="term" value="F:homoserine kinase activity"/>
    <property type="evidence" value="ECO:0007669"/>
    <property type="project" value="UniProtKB-EC"/>
</dbReference>
<dbReference type="Gene3D" id="3.30.230.10">
    <property type="match status" value="1"/>
</dbReference>
<evidence type="ECO:0000259" key="11">
    <source>
        <dbReference type="Pfam" id="PF08544"/>
    </source>
</evidence>
<feature type="region of interest" description="Disordered" evidence="9">
    <location>
        <begin position="1"/>
        <end position="28"/>
    </location>
</feature>
<dbReference type="InterPro" id="IPR000870">
    <property type="entry name" value="Homoserine_kinase"/>
</dbReference>
<dbReference type="Gene3D" id="3.30.70.890">
    <property type="entry name" value="GHMP kinase, C-terminal domain"/>
    <property type="match status" value="1"/>
</dbReference>
<evidence type="ECO:0000313" key="12">
    <source>
        <dbReference type="EMBL" id="MEJ5944868.1"/>
    </source>
</evidence>
<dbReference type="InterPro" id="IPR020568">
    <property type="entry name" value="Ribosomal_Su5_D2-typ_SF"/>
</dbReference>
<dbReference type="InterPro" id="IPR006204">
    <property type="entry name" value="GHMP_kinase_N_dom"/>
</dbReference>
<dbReference type="InterPro" id="IPR014721">
    <property type="entry name" value="Ribsml_uS5_D2-typ_fold_subgr"/>
</dbReference>
<dbReference type="InterPro" id="IPR013750">
    <property type="entry name" value="GHMP_kinase_C_dom"/>
</dbReference>
<dbReference type="HAMAP" id="MF_00384">
    <property type="entry name" value="Homoser_kinase"/>
    <property type="match status" value="1"/>
</dbReference>
<evidence type="ECO:0000256" key="6">
    <source>
        <dbReference type="ARBA" id="ARBA00022840"/>
    </source>
</evidence>
<evidence type="ECO:0000256" key="8">
    <source>
        <dbReference type="NCBIfam" id="TIGR00191"/>
    </source>
</evidence>
<dbReference type="EMBL" id="JBBIAA010000004">
    <property type="protein sequence ID" value="MEJ5944868.1"/>
    <property type="molecule type" value="Genomic_DNA"/>
</dbReference>
<dbReference type="PANTHER" id="PTHR20861">
    <property type="entry name" value="HOMOSERINE/4-DIPHOSPHOCYTIDYL-2-C-METHYL-D-ERYTHRITOL KINASE"/>
    <property type="match status" value="1"/>
</dbReference>
<dbReference type="RefSeq" id="WP_339574250.1">
    <property type="nucleotide sequence ID" value="NZ_JBBIAA010000004.1"/>
</dbReference>
<feature type="domain" description="GHMP kinase C-terminal" evidence="11">
    <location>
        <begin position="270"/>
        <end position="322"/>
    </location>
</feature>
<comment type="catalytic activity">
    <reaction evidence="7">
        <text>L-homoserine + ATP = O-phospho-L-homoserine + ADP + H(+)</text>
        <dbReference type="Rhea" id="RHEA:13985"/>
        <dbReference type="ChEBI" id="CHEBI:15378"/>
        <dbReference type="ChEBI" id="CHEBI:30616"/>
        <dbReference type="ChEBI" id="CHEBI:57476"/>
        <dbReference type="ChEBI" id="CHEBI:57590"/>
        <dbReference type="ChEBI" id="CHEBI:456216"/>
        <dbReference type="EC" id="2.7.1.39"/>
    </reaction>
</comment>
<organism evidence="12 13">
    <name type="scientific">Pseudokineococcus basanitobsidens</name>
    <dbReference type="NCBI Taxonomy" id="1926649"/>
    <lineage>
        <taxon>Bacteria</taxon>
        <taxon>Bacillati</taxon>
        <taxon>Actinomycetota</taxon>
        <taxon>Actinomycetes</taxon>
        <taxon>Kineosporiales</taxon>
        <taxon>Kineosporiaceae</taxon>
        <taxon>Pseudokineococcus</taxon>
    </lineage>
</organism>
<evidence type="ECO:0000256" key="9">
    <source>
        <dbReference type="SAM" id="MobiDB-lite"/>
    </source>
</evidence>
<keyword evidence="7" id="KW-0963">Cytoplasm</keyword>
<comment type="caution">
    <text evidence="12">The sequence shown here is derived from an EMBL/GenBank/DDBJ whole genome shotgun (WGS) entry which is preliminary data.</text>
</comment>
<feature type="domain" description="GHMP kinase N-terminal" evidence="10">
    <location>
        <begin position="80"/>
        <end position="163"/>
    </location>
</feature>
<keyword evidence="4 7" id="KW-0547">Nucleotide-binding</keyword>
<evidence type="ECO:0000256" key="7">
    <source>
        <dbReference type="HAMAP-Rule" id="MF_00384"/>
    </source>
</evidence>
<protein>
    <recommendedName>
        <fullName evidence="7 8">Homoserine kinase</fullName>
        <shortName evidence="7">HK</shortName>
        <shortName evidence="7">HSK</shortName>
        <ecNumber evidence="7 8">2.7.1.39</ecNumber>
    </recommendedName>
</protein>
<dbReference type="InterPro" id="IPR036554">
    <property type="entry name" value="GHMP_kinase_C_sf"/>
</dbReference>
<evidence type="ECO:0000256" key="5">
    <source>
        <dbReference type="ARBA" id="ARBA00022777"/>
    </source>
</evidence>
<gene>
    <name evidence="7 12" type="primary">thrB</name>
    <name evidence="12" type="ORF">WDZ17_06110</name>
</gene>
<evidence type="ECO:0000256" key="4">
    <source>
        <dbReference type="ARBA" id="ARBA00022741"/>
    </source>
</evidence>
<dbReference type="Pfam" id="PF00288">
    <property type="entry name" value="GHMP_kinases_N"/>
    <property type="match status" value="1"/>
</dbReference>
<evidence type="ECO:0000259" key="10">
    <source>
        <dbReference type="Pfam" id="PF00288"/>
    </source>
</evidence>
<name>A0ABU8RIN2_9ACTN</name>
<sequence>MTAPSAGTPARLRDGGRTGTAATASVPGSSANLGPAFDAVGLALDLRDELRVEVLEPGAGVRVDVEGQGAGRVGAGEAHLVVRALRQALARVGAPQPDLGLTCRNGVPFGRGAGSSAAAVVAGVVLARGLLEEPGRLDDGTALDVAAGMEGHPDNAAASLLGGATLGWAEPGSGVEGAGSEWAGLEGAGAGWPPGDGGAGALRWRAVRVEPHPDLVAVLCVPAVELLTAHARALLPDVVPHVDAAFNAGRAALLVEALVRRPDLLLPATADRLHQPQRAAAAPATAALVADLRARGLAAAVSGAGPSVLVLGPGAPAGAAAAPLLAAVRGVAGPTWDVLVPGVARAGARWATG</sequence>
<keyword evidence="5 7" id="KW-0418">Kinase</keyword>
<evidence type="ECO:0000313" key="13">
    <source>
        <dbReference type="Proteomes" id="UP001387100"/>
    </source>
</evidence>
<evidence type="ECO:0000256" key="3">
    <source>
        <dbReference type="ARBA" id="ARBA00022697"/>
    </source>
</evidence>
<reference evidence="12 13" key="1">
    <citation type="journal article" date="2017" name="Int. J. Syst. Evol. Microbiol.">
        <title>Pseudokineococcus basanitobsidens sp. nov., isolated from volcanic rock.</title>
        <authorList>
            <person name="Lee D.W."/>
            <person name="Park M.Y."/>
            <person name="Kim J.J."/>
            <person name="Kim B.S."/>
        </authorList>
    </citation>
    <scope>NUCLEOTIDE SEQUENCE [LARGE SCALE GENOMIC DNA]</scope>
    <source>
        <strain evidence="12 13">DSM 103726</strain>
    </source>
</reference>
<keyword evidence="2 7" id="KW-0808">Transferase</keyword>
<keyword evidence="1 7" id="KW-0028">Amino-acid biosynthesis</keyword>
<dbReference type="PANTHER" id="PTHR20861:SF1">
    <property type="entry name" value="HOMOSERINE KINASE"/>
    <property type="match status" value="1"/>
</dbReference>
<comment type="similarity">
    <text evidence="7">Belongs to the GHMP kinase family. Homoserine kinase subfamily.</text>
</comment>
<comment type="pathway">
    <text evidence="7">Amino-acid biosynthesis; L-threonine biosynthesis; L-threonine from L-aspartate: step 4/5.</text>
</comment>
<dbReference type="NCBIfam" id="TIGR00191">
    <property type="entry name" value="thrB"/>
    <property type="match status" value="1"/>
</dbReference>
<dbReference type="EC" id="2.7.1.39" evidence="7 8"/>
<keyword evidence="13" id="KW-1185">Reference proteome</keyword>
<dbReference type="Pfam" id="PF08544">
    <property type="entry name" value="GHMP_kinases_C"/>
    <property type="match status" value="1"/>
</dbReference>
<dbReference type="SUPFAM" id="SSF55060">
    <property type="entry name" value="GHMP Kinase, C-terminal domain"/>
    <property type="match status" value="1"/>
</dbReference>
<comment type="caution">
    <text evidence="7">Lacks conserved residue(s) required for the propagation of feature annotation.</text>
</comment>